<dbReference type="OrthoDB" id="5597238at2759"/>
<keyword evidence="4" id="KW-1185">Reference proteome</keyword>
<gene>
    <name evidence="3" type="ORF">KVT40_004542</name>
</gene>
<accession>A0A8K0PIV4</accession>
<name>A0A8K0PIV4_9PEZI</name>
<evidence type="ECO:0000256" key="1">
    <source>
        <dbReference type="SAM" id="MobiDB-lite"/>
    </source>
</evidence>
<dbReference type="AlphaFoldDB" id="A0A8K0PIV4"/>
<evidence type="ECO:0000313" key="4">
    <source>
        <dbReference type="Proteomes" id="UP000809789"/>
    </source>
</evidence>
<evidence type="ECO:0000256" key="2">
    <source>
        <dbReference type="SAM" id="SignalP"/>
    </source>
</evidence>
<organism evidence="3 4">
    <name type="scientific">Elsinoe batatas</name>
    <dbReference type="NCBI Taxonomy" id="2601811"/>
    <lineage>
        <taxon>Eukaryota</taxon>
        <taxon>Fungi</taxon>
        <taxon>Dikarya</taxon>
        <taxon>Ascomycota</taxon>
        <taxon>Pezizomycotina</taxon>
        <taxon>Dothideomycetes</taxon>
        <taxon>Dothideomycetidae</taxon>
        <taxon>Myriangiales</taxon>
        <taxon>Elsinoaceae</taxon>
        <taxon>Elsinoe</taxon>
    </lineage>
</organism>
<feature type="region of interest" description="Disordered" evidence="1">
    <location>
        <begin position="115"/>
        <end position="135"/>
    </location>
</feature>
<sequence>MKFTLMLAGLVGLAVAQSASGTENTASTTSSVSLTPAQTCLAGCGTGDVNCQAACLGNPFPNEAQINATTECSMNCVQGNGTQEETEAYGRCLEQCRASYFISTGTNFVGANPTGAAGSSGSSGSSGPASGSASATGAVSRASGSAASAASGASSTASGAAASSSGAASSDLTMQLSTPFAGLVAFIIAAVAL</sequence>
<dbReference type="EMBL" id="JAESVG020000005">
    <property type="protein sequence ID" value="KAG8627059.1"/>
    <property type="molecule type" value="Genomic_DNA"/>
</dbReference>
<proteinExistence type="predicted"/>
<comment type="caution">
    <text evidence="3">The sequence shown here is derived from an EMBL/GenBank/DDBJ whole genome shotgun (WGS) entry which is preliminary data.</text>
</comment>
<evidence type="ECO:0000313" key="3">
    <source>
        <dbReference type="EMBL" id="KAG8627059.1"/>
    </source>
</evidence>
<keyword evidence="2" id="KW-0732">Signal</keyword>
<reference evidence="3" key="1">
    <citation type="submission" date="2021-07" db="EMBL/GenBank/DDBJ databases">
        <title>Elsinoe batatas strain:CRI-CJ2 Genome sequencing and assembly.</title>
        <authorList>
            <person name="Huang L."/>
        </authorList>
    </citation>
    <scope>NUCLEOTIDE SEQUENCE</scope>
    <source>
        <strain evidence="3">CRI-CJ2</strain>
    </source>
</reference>
<feature type="chain" id="PRO_5035452144" evidence="2">
    <location>
        <begin position="22"/>
        <end position="193"/>
    </location>
</feature>
<protein>
    <submittedName>
        <fullName evidence="3">Uncharacterized protein</fullName>
    </submittedName>
</protein>
<feature type="signal peptide" evidence="2">
    <location>
        <begin position="1"/>
        <end position="21"/>
    </location>
</feature>
<dbReference type="Proteomes" id="UP000809789">
    <property type="component" value="Unassembled WGS sequence"/>
</dbReference>